<dbReference type="Proteomes" id="UP000006447">
    <property type="component" value="Unassembled WGS sequence"/>
</dbReference>
<evidence type="ECO:0000259" key="4">
    <source>
        <dbReference type="SMART" id="SM00861"/>
    </source>
</evidence>
<protein>
    <submittedName>
        <fullName evidence="5">Acetoin dehydrogenase beta subunit</fullName>
    </submittedName>
</protein>
<dbReference type="SMART" id="SM00861">
    <property type="entry name" value="Transket_pyr"/>
    <property type="match status" value="1"/>
</dbReference>
<dbReference type="EMBL" id="AJJH01000142">
    <property type="protein sequence ID" value="EID76323.1"/>
    <property type="molecule type" value="Genomic_DNA"/>
</dbReference>
<proteinExistence type="predicted"/>
<evidence type="ECO:0000313" key="5">
    <source>
        <dbReference type="EMBL" id="EID76323.1"/>
    </source>
</evidence>
<gene>
    <name evidence="5" type="ORF">W59_26381</name>
</gene>
<comment type="caution">
    <text evidence="5">The sequence shown here is derived from an EMBL/GenBank/DDBJ whole genome shotgun (WGS) entry which is preliminary data.</text>
</comment>
<dbReference type="InterPro" id="IPR029061">
    <property type="entry name" value="THDP-binding"/>
</dbReference>
<dbReference type="SUPFAM" id="SSF52922">
    <property type="entry name" value="TK C-terminal domain-like"/>
    <property type="match status" value="1"/>
</dbReference>
<dbReference type="InterPro" id="IPR009014">
    <property type="entry name" value="Transketo_C/PFOR_II"/>
</dbReference>
<dbReference type="Gene3D" id="3.40.50.970">
    <property type="match status" value="1"/>
</dbReference>
<organism evidence="5 6">
    <name type="scientific">Rhodococcus opacus RKJ300 = JCM 13270</name>
    <dbReference type="NCBI Taxonomy" id="1165867"/>
    <lineage>
        <taxon>Bacteria</taxon>
        <taxon>Bacillati</taxon>
        <taxon>Actinomycetota</taxon>
        <taxon>Actinomycetes</taxon>
        <taxon>Mycobacteriales</taxon>
        <taxon>Nocardiaceae</taxon>
        <taxon>Rhodococcus</taxon>
    </lineage>
</organism>
<evidence type="ECO:0000256" key="3">
    <source>
        <dbReference type="ARBA" id="ARBA00023052"/>
    </source>
</evidence>
<dbReference type="PATRIC" id="fig|1165867.3.peg.5390"/>
<accession>I0WIV7</accession>
<dbReference type="RefSeq" id="WP_007299723.1">
    <property type="nucleotide sequence ID" value="NZ_AJJH01000142.1"/>
</dbReference>
<name>I0WIV7_RHOOP</name>
<dbReference type="InterPro" id="IPR005475">
    <property type="entry name" value="Transketolase-like_Pyr-bd"/>
</dbReference>
<comment type="cofactor">
    <cofactor evidence="1">
        <name>thiamine diphosphate</name>
        <dbReference type="ChEBI" id="CHEBI:58937"/>
    </cofactor>
</comment>
<dbReference type="Pfam" id="PF02779">
    <property type="entry name" value="Transket_pyr"/>
    <property type="match status" value="1"/>
</dbReference>
<keyword evidence="3" id="KW-0786">Thiamine pyrophosphate</keyword>
<dbReference type="CDD" id="cd07036">
    <property type="entry name" value="TPP_PYR_E1-PDHc-beta_like"/>
    <property type="match status" value="1"/>
</dbReference>
<keyword evidence="2" id="KW-0560">Oxidoreductase</keyword>
<evidence type="ECO:0000313" key="6">
    <source>
        <dbReference type="Proteomes" id="UP000006447"/>
    </source>
</evidence>
<dbReference type="GO" id="GO:0016491">
    <property type="term" value="F:oxidoreductase activity"/>
    <property type="evidence" value="ECO:0007669"/>
    <property type="project" value="UniProtKB-KW"/>
</dbReference>
<dbReference type="AlphaFoldDB" id="I0WIV7"/>
<dbReference type="InterPro" id="IPR033248">
    <property type="entry name" value="Transketolase_C"/>
</dbReference>
<evidence type="ECO:0000256" key="1">
    <source>
        <dbReference type="ARBA" id="ARBA00001964"/>
    </source>
</evidence>
<evidence type="ECO:0000256" key="2">
    <source>
        <dbReference type="ARBA" id="ARBA00023002"/>
    </source>
</evidence>
<dbReference type="Gene3D" id="3.40.50.920">
    <property type="match status" value="1"/>
</dbReference>
<reference evidence="5 6" key="1">
    <citation type="journal article" date="2012" name="J. Bacteriol.">
        <title>Draft genome sequence of the nitrophenol-degrading actinomycete Rhodococcus imtechensis RKJ300.</title>
        <authorList>
            <person name="Vikram S."/>
            <person name="Kumar S."/>
            <person name="Subramanian S."/>
            <person name="Raghava G.P."/>
        </authorList>
    </citation>
    <scope>NUCLEOTIDE SEQUENCE [LARGE SCALE GENOMIC DNA]</scope>
    <source>
        <strain evidence="5 6">RKJ300</strain>
    </source>
</reference>
<sequence length="334" mass="35075">MPDTKNLSYAGAVNEALRQILDDDPKALVFGEDVAAPGGVFGVTKGLQKTFGRRVFDTPISESAILGGAVGSALFGMRPIVEIMWADFTLVAFDQLVNQAANVRYVSQGALTAPITVRMQQGSAPGACAQHSQSLEALFAHIPGLQVCMPATHQDAYDLLLTAAASPDPTIVIENRTLYHRDKQPVTLGGPVAPLGGAVVRREGTALTAVTWGAMQFQVLEAADALASRGIDIEVIDARWLRPLDMGHILSSVARTRRLAVIHEAHTIGGVGAEIVAAVAAAGIELDQPPLRIGTPDARIPAAPSLAQALIPNADRIIREIDSAFAAHAAKVSV</sequence>
<dbReference type="PANTHER" id="PTHR43257">
    <property type="entry name" value="PYRUVATE DEHYDROGENASE E1 COMPONENT BETA SUBUNIT"/>
    <property type="match status" value="1"/>
</dbReference>
<dbReference type="FunFam" id="3.40.50.970:FF:000001">
    <property type="entry name" value="Pyruvate dehydrogenase E1 beta subunit"/>
    <property type="match status" value="1"/>
</dbReference>
<dbReference type="SUPFAM" id="SSF52518">
    <property type="entry name" value="Thiamin diphosphate-binding fold (THDP-binding)"/>
    <property type="match status" value="1"/>
</dbReference>
<dbReference type="PANTHER" id="PTHR43257:SF2">
    <property type="entry name" value="PYRUVATE DEHYDROGENASE E1 COMPONENT SUBUNIT BETA"/>
    <property type="match status" value="1"/>
</dbReference>
<dbReference type="GO" id="GO:0000287">
    <property type="term" value="F:magnesium ion binding"/>
    <property type="evidence" value="ECO:0007669"/>
    <property type="project" value="UniProtKB-ARBA"/>
</dbReference>
<feature type="domain" description="Transketolase-like pyrimidine-binding" evidence="4">
    <location>
        <begin position="7"/>
        <end position="181"/>
    </location>
</feature>
<dbReference type="Pfam" id="PF02780">
    <property type="entry name" value="Transketolase_C"/>
    <property type="match status" value="1"/>
</dbReference>